<dbReference type="PANTHER" id="PTHR42673:SF4">
    <property type="entry name" value="MALEYLACETOACETATE ISOMERASE"/>
    <property type="match status" value="1"/>
</dbReference>
<dbReference type="Proteomes" id="UP000248021">
    <property type="component" value="Unassembled WGS sequence"/>
</dbReference>
<keyword evidence="2" id="KW-0808">Transferase</keyword>
<accession>A0A2V3U8K8</accession>
<dbReference type="CDD" id="cd03205">
    <property type="entry name" value="GST_C_6"/>
    <property type="match status" value="1"/>
</dbReference>
<dbReference type="Gene3D" id="3.40.30.10">
    <property type="entry name" value="Glutaredoxin"/>
    <property type="match status" value="1"/>
</dbReference>
<protein>
    <submittedName>
        <fullName evidence="2">Glutathione S-transferase</fullName>
    </submittedName>
</protein>
<dbReference type="PANTHER" id="PTHR42673">
    <property type="entry name" value="MALEYLACETOACETATE ISOMERASE"/>
    <property type="match status" value="1"/>
</dbReference>
<dbReference type="PROSITE" id="PS50404">
    <property type="entry name" value="GST_NTER"/>
    <property type="match status" value="1"/>
</dbReference>
<evidence type="ECO:0000259" key="1">
    <source>
        <dbReference type="PROSITE" id="PS50404"/>
    </source>
</evidence>
<dbReference type="InterPro" id="IPR004045">
    <property type="entry name" value="Glutathione_S-Trfase_N"/>
</dbReference>
<dbReference type="GO" id="GO:0006749">
    <property type="term" value="P:glutathione metabolic process"/>
    <property type="evidence" value="ECO:0007669"/>
    <property type="project" value="TreeGrafter"/>
</dbReference>
<evidence type="ECO:0000313" key="2">
    <source>
        <dbReference type="EMBL" id="PXW54183.1"/>
    </source>
</evidence>
<dbReference type="SUPFAM" id="SSF52833">
    <property type="entry name" value="Thioredoxin-like"/>
    <property type="match status" value="1"/>
</dbReference>
<dbReference type="CDD" id="cd03049">
    <property type="entry name" value="GST_N_3"/>
    <property type="match status" value="1"/>
</dbReference>
<keyword evidence="3" id="KW-1185">Reference proteome</keyword>
<proteinExistence type="predicted"/>
<comment type="caution">
    <text evidence="2">The sequence shown here is derived from an EMBL/GenBank/DDBJ whole genome shotgun (WGS) entry which is preliminary data.</text>
</comment>
<dbReference type="Pfam" id="PF13410">
    <property type="entry name" value="GST_C_2"/>
    <property type="match status" value="1"/>
</dbReference>
<dbReference type="SUPFAM" id="SSF47616">
    <property type="entry name" value="GST C-terminal domain-like"/>
    <property type="match status" value="1"/>
</dbReference>
<dbReference type="AlphaFoldDB" id="A0A2V3U8K8"/>
<dbReference type="InterPro" id="IPR036249">
    <property type="entry name" value="Thioredoxin-like_sf"/>
</dbReference>
<sequence length="216" mass="24297">MAQQQGDAEEKPTMRLFWSSRSPFVRKVMVTAHELGLTSQIATQRVAVGIVRLDDDLMAANPLNKIPTLVTREGEALFDSRVICAYLDSIADEPRLFPLDKNRWQSLRMQALADGMMELLTLRLFENIRPEGKQWDAVHGAARTKIAAVCDHADARIAQEDGPIHIGHIALACALAHCDFRFGADEWRTGRPGLTAWYETIRFRPSMVATAYEDVY</sequence>
<feature type="domain" description="GST N-terminal" evidence="1">
    <location>
        <begin position="12"/>
        <end position="95"/>
    </location>
</feature>
<dbReference type="RefSeq" id="WP_110377411.1">
    <property type="nucleotide sequence ID" value="NZ_JAHBRY010000002.1"/>
</dbReference>
<dbReference type="InterPro" id="IPR036282">
    <property type="entry name" value="Glutathione-S-Trfase_C_sf"/>
</dbReference>
<name>A0A2V3U8K8_9HYPH</name>
<dbReference type="Pfam" id="PF13409">
    <property type="entry name" value="GST_N_2"/>
    <property type="match status" value="1"/>
</dbReference>
<evidence type="ECO:0000313" key="3">
    <source>
        <dbReference type="Proteomes" id="UP000248021"/>
    </source>
</evidence>
<dbReference type="GO" id="GO:0006559">
    <property type="term" value="P:L-phenylalanine catabolic process"/>
    <property type="evidence" value="ECO:0007669"/>
    <property type="project" value="TreeGrafter"/>
</dbReference>
<dbReference type="GO" id="GO:0016034">
    <property type="term" value="F:maleylacetoacetate isomerase activity"/>
    <property type="evidence" value="ECO:0007669"/>
    <property type="project" value="TreeGrafter"/>
</dbReference>
<gene>
    <name evidence="2" type="ORF">C7450_112212</name>
</gene>
<organism evidence="2 3">
    <name type="scientific">Chelatococcus asaccharovorans</name>
    <dbReference type="NCBI Taxonomy" id="28210"/>
    <lineage>
        <taxon>Bacteria</taxon>
        <taxon>Pseudomonadati</taxon>
        <taxon>Pseudomonadota</taxon>
        <taxon>Alphaproteobacteria</taxon>
        <taxon>Hyphomicrobiales</taxon>
        <taxon>Chelatococcaceae</taxon>
        <taxon>Chelatococcus</taxon>
    </lineage>
</organism>
<dbReference type="GO" id="GO:0004364">
    <property type="term" value="F:glutathione transferase activity"/>
    <property type="evidence" value="ECO:0007669"/>
    <property type="project" value="TreeGrafter"/>
</dbReference>
<dbReference type="Gene3D" id="1.20.1050.10">
    <property type="match status" value="1"/>
</dbReference>
<dbReference type="EMBL" id="QJJK01000012">
    <property type="protein sequence ID" value="PXW54183.1"/>
    <property type="molecule type" value="Genomic_DNA"/>
</dbReference>
<dbReference type="OrthoDB" id="9795329at2"/>
<reference evidence="2 3" key="1">
    <citation type="submission" date="2018-05" db="EMBL/GenBank/DDBJ databases">
        <title>Genomic Encyclopedia of Type Strains, Phase IV (KMG-IV): sequencing the most valuable type-strain genomes for metagenomic binning, comparative biology and taxonomic classification.</title>
        <authorList>
            <person name="Goeker M."/>
        </authorList>
    </citation>
    <scope>NUCLEOTIDE SEQUENCE [LARGE SCALE GENOMIC DNA]</scope>
    <source>
        <strain evidence="2 3">DSM 6462</strain>
    </source>
</reference>